<dbReference type="SUPFAM" id="SSF57716">
    <property type="entry name" value="Glucocorticoid receptor-like (DNA-binding domain)"/>
    <property type="match status" value="1"/>
</dbReference>
<keyword evidence="8" id="KW-1185">Reference proteome</keyword>
<proteinExistence type="predicted"/>
<feature type="domain" description="LIM zinc-binding" evidence="6">
    <location>
        <begin position="67"/>
        <end position="141"/>
    </location>
</feature>
<name>A0AAW0MJI2_9GOBI</name>
<evidence type="ECO:0000313" key="8">
    <source>
        <dbReference type="Proteomes" id="UP001460270"/>
    </source>
</evidence>
<feature type="compositionally biased region" description="Basic and acidic residues" evidence="5">
    <location>
        <begin position="163"/>
        <end position="173"/>
    </location>
</feature>
<evidence type="ECO:0000256" key="3">
    <source>
        <dbReference type="ARBA" id="ARBA00023038"/>
    </source>
</evidence>
<evidence type="ECO:0000259" key="6">
    <source>
        <dbReference type="PROSITE" id="PS50023"/>
    </source>
</evidence>
<dbReference type="EMBL" id="JBBPFD010000043">
    <property type="protein sequence ID" value="KAK7880860.1"/>
    <property type="molecule type" value="Genomic_DNA"/>
</dbReference>
<evidence type="ECO:0000256" key="1">
    <source>
        <dbReference type="ARBA" id="ARBA00022723"/>
    </source>
</evidence>
<dbReference type="InterPro" id="IPR001781">
    <property type="entry name" value="Znf_LIM"/>
</dbReference>
<keyword evidence="2 4" id="KW-0862">Zinc</keyword>
<feature type="region of interest" description="Disordered" evidence="5">
    <location>
        <begin position="14"/>
        <end position="37"/>
    </location>
</feature>
<dbReference type="AlphaFoldDB" id="A0AAW0MJI2"/>
<feature type="region of interest" description="Disordered" evidence="5">
    <location>
        <begin position="135"/>
        <end position="200"/>
    </location>
</feature>
<reference evidence="8" key="1">
    <citation type="submission" date="2024-04" db="EMBL/GenBank/DDBJ databases">
        <title>Salinicola lusitanus LLJ914,a marine bacterium isolated from the Okinawa Trough.</title>
        <authorList>
            <person name="Li J."/>
        </authorList>
    </citation>
    <scope>NUCLEOTIDE SEQUENCE [LARGE SCALE GENOMIC DNA]</scope>
</reference>
<dbReference type="Pfam" id="PF00412">
    <property type="entry name" value="LIM"/>
    <property type="match status" value="1"/>
</dbReference>
<gene>
    <name evidence="7" type="ORF">WMY93_032499</name>
</gene>
<dbReference type="PANTHER" id="PTHR24206">
    <property type="entry name" value="OS06G0237300 PROTEIN"/>
    <property type="match status" value="1"/>
</dbReference>
<organism evidence="7 8">
    <name type="scientific">Mugilogobius chulae</name>
    <name type="common">yellowstripe goby</name>
    <dbReference type="NCBI Taxonomy" id="88201"/>
    <lineage>
        <taxon>Eukaryota</taxon>
        <taxon>Metazoa</taxon>
        <taxon>Chordata</taxon>
        <taxon>Craniata</taxon>
        <taxon>Vertebrata</taxon>
        <taxon>Euteleostomi</taxon>
        <taxon>Actinopterygii</taxon>
        <taxon>Neopterygii</taxon>
        <taxon>Teleostei</taxon>
        <taxon>Neoteleostei</taxon>
        <taxon>Acanthomorphata</taxon>
        <taxon>Gobiaria</taxon>
        <taxon>Gobiiformes</taxon>
        <taxon>Gobioidei</taxon>
        <taxon>Gobiidae</taxon>
        <taxon>Gobionellinae</taxon>
        <taxon>Mugilogobius</taxon>
    </lineage>
</organism>
<dbReference type="PROSITE" id="PS50023">
    <property type="entry name" value="LIM_DOMAIN_2"/>
    <property type="match status" value="1"/>
</dbReference>
<evidence type="ECO:0000256" key="4">
    <source>
        <dbReference type="PROSITE-ProRule" id="PRU00125"/>
    </source>
</evidence>
<comment type="caution">
    <text evidence="7">The sequence shown here is derived from an EMBL/GenBank/DDBJ whole genome shotgun (WGS) entry which is preliminary data.</text>
</comment>
<dbReference type="Proteomes" id="UP001460270">
    <property type="component" value="Unassembled WGS sequence"/>
</dbReference>
<accession>A0AAW0MJI2</accession>
<protein>
    <recommendedName>
        <fullName evidence="6">LIM zinc-binding domain-containing protein</fullName>
    </recommendedName>
</protein>
<dbReference type="PROSITE" id="PS00478">
    <property type="entry name" value="LIM_DOMAIN_1"/>
    <property type="match status" value="1"/>
</dbReference>
<evidence type="ECO:0000256" key="5">
    <source>
        <dbReference type="SAM" id="MobiDB-lite"/>
    </source>
</evidence>
<keyword evidence="1 4" id="KW-0479">Metal-binding</keyword>
<feature type="compositionally biased region" description="Low complexity" evidence="5">
    <location>
        <begin position="137"/>
        <end position="151"/>
    </location>
</feature>
<dbReference type="Gene3D" id="2.10.110.10">
    <property type="entry name" value="Cysteine Rich Protein"/>
    <property type="match status" value="1"/>
</dbReference>
<keyword evidence="3 4" id="KW-0440">LIM domain</keyword>
<evidence type="ECO:0000313" key="7">
    <source>
        <dbReference type="EMBL" id="KAK7880860.1"/>
    </source>
</evidence>
<evidence type="ECO:0000256" key="2">
    <source>
        <dbReference type="ARBA" id="ARBA00022833"/>
    </source>
</evidence>
<sequence length="200" mass="21803">MRSLVDHRAAAERMQVHSDSLSGAHHPDRGVKSTRGQQSLFTTHNLPVTSEVSEPPKPAKFRLADRETCYACLKTVYPLERLAVLQHVYHKGCFKCVHCSARLRYDALFDCSSGAAAVTAFDPVTPEACFCRESKEPSTVGGRTSTRTSGPRQKELVGSTQRVEGETRKETVNDHYPTAGQASTSLPADSPKASAKDRGS</sequence>
<dbReference type="GO" id="GO:0046872">
    <property type="term" value="F:metal ion binding"/>
    <property type="evidence" value="ECO:0007669"/>
    <property type="project" value="UniProtKB-KW"/>
</dbReference>